<reference evidence="2" key="1">
    <citation type="submission" date="2015-10" db="EMBL/GenBank/DDBJ databases">
        <authorList>
            <person name="Gilbert D.G."/>
        </authorList>
    </citation>
    <scope>NUCLEOTIDE SEQUENCE</scope>
    <source>
        <strain evidence="2">Pg-3b</strain>
    </source>
</reference>
<sequence>MLYKQQVDIIIPVHNSEKYLSDCLKSIDNQEYNKINVIIINDGSIDESEKIINSYVHSSRFNVKYFAFQEPQGVSVARNKGIELSSGEFVTFVDSDDIILPNHVKTLVHNMTGNVSLSAVYTSKSDLSRNMKGKSKVLSLSDSFISVLSSKGVEGYVWNKLFRNKFLQKYHIQFKQNIVMSEDLLFVCDYLLKVSGNMRMSSNQSYYYRINNTSVTKSSSAEEARIQSQYLVYTLIEEMVSESSLNPKAIKVFYEKLMLFLNYALYRLGYNEQSQQMALLLKKLESKYLISFFMSSAIMSKEKMGYLYRKVKGGSYEP</sequence>
<accession>A0A0U5JHY9</accession>
<dbReference type="InterPro" id="IPR001173">
    <property type="entry name" value="Glyco_trans_2-like"/>
</dbReference>
<dbReference type="PANTHER" id="PTHR22916">
    <property type="entry name" value="GLYCOSYLTRANSFERASE"/>
    <property type="match status" value="1"/>
</dbReference>
<organism evidence="2">
    <name type="scientific">Limosilactobacillus reuteri</name>
    <name type="common">Lactobacillus reuteri</name>
    <dbReference type="NCBI Taxonomy" id="1598"/>
    <lineage>
        <taxon>Bacteria</taxon>
        <taxon>Bacillati</taxon>
        <taxon>Bacillota</taxon>
        <taxon>Bacilli</taxon>
        <taxon>Lactobacillales</taxon>
        <taxon>Lactobacillaceae</taxon>
        <taxon>Limosilactobacillus</taxon>
    </lineage>
</organism>
<dbReference type="Gene3D" id="3.90.550.10">
    <property type="entry name" value="Spore Coat Polysaccharide Biosynthesis Protein SpsA, Chain A"/>
    <property type="match status" value="1"/>
</dbReference>
<dbReference type="SUPFAM" id="SSF53448">
    <property type="entry name" value="Nucleotide-diphospho-sugar transferases"/>
    <property type="match status" value="1"/>
</dbReference>
<gene>
    <name evidence="2" type="ORF">LRLP16767_LRPG3B_01287</name>
</gene>
<protein>
    <submittedName>
        <fullName evidence="2">Glycosyltransferase</fullName>
    </submittedName>
</protein>
<proteinExistence type="predicted"/>
<feature type="domain" description="Glycosyltransferase 2-like" evidence="1">
    <location>
        <begin position="9"/>
        <end position="134"/>
    </location>
</feature>
<dbReference type="Pfam" id="PF00535">
    <property type="entry name" value="Glycos_transf_2"/>
    <property type="match status" value="1"/>
</dbReference>
<evidence type="ECO:0000259" key="1">
    <source>
        <dbReference type="Pfam" id="PF00535"/>
    </source>
</evidence>
<evidence type="ECO:0000313" key="2">
    <source>
        <dbReference type="EMBL" id="CUR37489.1"/>
    </source>
</evidence>
<dbReference type="GO" id="GO:0016758">
    <property type="term" value="F:hexosyltransferase activity"/>
    <property type="evidence" value="ECO:0007669"/>
    <property type="project" value="UniProtKB-ARBA"/>
</dbReference>
<keyword evidence="2" id="KW-0808">Transferase</keyword>
<dbReference type="CDD" id="cd00761">
    <property type="entry name" value="Glyco_tranf_GTA_type"/>
    <property type="match status" value="1"/>
</dbReference>
<dbReference type="InterPro" id="IPR029044">
    <property type="entry name" value="Nucleotide-diphossugar_trans"/>
</dbReference>
<dbReference type="PANTHER" id="PTHR22916:SF3">
    <property type="entry name" value="UDP-GLCNAC:BETAGAL BETA-1,3-N-ACETYLGLUCOSAMINYLTRANSFERASE-LIKE PROTEIN 1"/>
    <property type="match status" value="1"/>
</dbReference>
<dbReference type="EMBL" id="LN887271">
    <property type="protein sequence ID" value="CUR37489.1"/>
    <property type="molecule type" value="Genomic_DNA"/>
</dbReference>
<dbReference type="AlphaFoldDB" id="A0A0U5JHY9"/>
<name>A0A0U5JHY9_LIMRT</name>
<dbReference type="RefSeq" id="WP_339111477.1">
    <property type="nucleotide sequence ID" value="NZ_LN887271.1"/>
</dbReference>